<evidence type="ECO:0000259" key="6">
    <source>
        <dbReference type="Pfam" id="PF01266"/>
    </source>
</evidence>
<comment type="similarity">
    <text evidence="5">Belongs to the L2HGDH family.</text>
</comment>
<reference evidence="7 8" key="2">
    <citation type="submission" date="2019-08" db="EMBL/GenBank/DDBJ databases">
        <title>Jejuicoccus antrihumi gen. nov., sp. nov., a new member of the family Dermacoccaceae isolated from a cave.</title>
        <authorList>
            <person name="Schumann P."/>
            <person name="Kim I.S."/>
        </authorList>
    </citation>
    <scope>NUCLEOTIDE SEQUENCE [LARGE SCALE GENOMIC DNA]</scope>
    <source>
        <strain evidence="7 8">C5-26</strain>
    </source>
</reference>
<evidence type="ECO:0000256" key="3">
    <source>
        <dbReference type="ARBA" id="ARBA00022827"/>
    </source>
</evidence>
<dbReference type="PANTHER" id="PTHR43104:SF2">
    <property type="entry name" value="L-2-HYDROXYGLUTARATE DEHYDROGENASE, MITOCHONDRIAL"/>
    <property type="match status" value="1"/>
</dbReference>
<dbReference type="GO" id="GO:0047545">
    <property type="term" value="F:(S)-2-hydroxyglutarate dehydrogenase activity"/>
    <property type="evidence" value="ECO:0007669"/>
    <property type="project" value="TreeGrafter"/>
</dbReference>
<name>A0A563E876_9MICO</name>
<reference evidence="7 8" key="1">
    <citation type="submission" date="2019-05" db="EMBL/GenBank/DDBJ databases">
        <authorList>
            <person name="Lee S.D."/>
        </authorList>
    </citation>
    <scope>NUCLEOTIDE SEQUENCE [LARGE SCALE GENOMIC DNA]</scope>
    <source>
        <strain evidence="7 8">C5-26</strain>
    </source>
</reference>
<accession>A0A563E876</accession>
<dbReference type="InterPro" id="IPR036188">
    <property type="entry name" value="FAD/NAD-bd_sf"/>
</dbReference>
<comment type="caution">
    <text evidence="7">The sequence shown here is derived from an EMBL/GenBank/DDBJ whole genome shotgun (WGS) entry which is preliminary data.</text>
</comment>
<proteinExistence type="inferred from homology"/>
<evidence type="ECO:0000256" key="4">
    <source>
        <dbReference type="ARBA" id="ARBA00023002"/>
    </source>
</evidence>
<keyword evidence="4 7" id="KW-0560">Oxidoreductase</keyword>
<sequence length="419" mass="44488">MSERHDIVVVGGGIVGLATARALLAALPHTSVAVLEAERRWGAHQSGHNSNVIHSGIYYEPGSLKAAMARVGGELMIRYCQEHGLPVARTGKLIVATADSQLAPIAELARRGRQNGVTLREIGGAEVSELEPSVRAIAALDVADTAITDFGAVTRSYAEELAEQGGAARLGARVLAIETRGDGIVIRTEQDELEAAVLVNCAGLASDLVARMSGTDPGVRVQPFRGEYSSLAQRAGTTVHRPIYPVPDPELPFLGVHITPGIDGSVHVGPNAVPAFSRAGYRWRDIDPGTTAQWVRDPAMRRLARSYWRDGAREMLRSLAKPMLVADVRAMLPGVRSGDLHRDGAGVRAQAVDDSGRLVDDFVVRTSPRAVHVLNAPSPAATSSLLIGRYVAALAREAYDGTPAPNLRVLIEAFGSESP</sequence>
<keyword evidence="8" id="KW-1185">Reference proteome</keyword>
<evidence type="ECO:0000256" key="2">
    <source>
        <dbReference type="ARBA" id="ARBA00022630"/>
    </source>
</evidence>
<organism evidence="7 8">
    <name type="scientific">Leekyejoonella antrihumi</name>
    <dbReference type="NCBI Taxonomy" id="1660198"/>
    <lineage>
        <taxon>Bacteria</taxon>
        <taxon>Bacillati</taxon>
        <taxon>Actinomycetota</taxon>
        <taxon>Actinomycetes</taxon>
        <taxon>Micrococcales</taxon>
        <taxon>Dermacoccaceae</taxon>
        <taxon>Leekyejoonella</taxon>
    </lineage>
</organism>
<evidence type="ECO:0000256" key="1">
    <source>
        <dbReference type="ARBA" id="ARBA00001974"/>
    </source>
</evidence>
<evidence type="ECO:0000313" key="7">
    <source>
        <dbReference type="EMBL" id="TWP38645.1"/>
    </source>
</evidence>
<dbReference type="Gene3D" id="3.50.50.60">
    <property type="entry name" value="FAD/NAD(P)-binding domain"/>
    <property type="match status" value="1"/>
</dbReference>
<dbReference type="Proteomes" id="UP000320244">
    <property type="component" value="Unassembled WGS sequence"/>
</dbReference>
<dbReference type="EC" id="1.1.3.-" evidence="7"/>
<dbReference type="RefSeq" id="WP_146315048.1">
    <property type="nucleotide sequence ID" value="NZ_VCQV01000002.1"/>
</dbReference>
<protein>
    <submittedName>
        <fullName evidence="7">L-2-hydroxyglutarate oxidase</fullName>
        <ecNumber evidence="7">1.1.3.-</ecNumber>
    </submittedName>
</protein>
<dbReference type="OrthoDB" id="9801699at2"/>
<evidence type="ECO:0000313" key="8">
    <source>
        <dbReference type="Proteomes" id="UP000320244"/>
    </source>
</evidence>
<dbReference type="Pfam" id="PF01266">
    <property type="entry name" value="DAO"/>
    <property type="match status" value="1"/>
</dbReference>
<dbReference type="InterPro" id="IPR006076">
    <property type="entry name" value="FAD-dep_OxRdtase"/>
</dbReference>
<dbReference type="PANTHER" id="PTHR43104">
    <property type="entry name" value="L-2-HYDROXYGLUTARATE DEHYDROGENASE, MITOCHONDRIAL"/>
    <property type="match status" value="1"/>
</dbReference>
<dbReference type="Gene3D" id="3.30.9.10">
    <property type="entry name" value="D-Amino Acid Oxidase, subunit A, domain 2"/>
    <property type="match status" value="1"/>
</dbReference>
<dbReference type="SUPFAM" id="SSF51905">
    <property type="entry name" value="FAD/NAD(P)-binding domain"/>
    <property type="match status" value="1"/>
</dbReference>
<dbReference type="EMBL" id="VCQV01000002">
    <property type="protein sequence ID" value="TWP38645.1"/>
    <property type="molecule type" value="Genomic_DNA"/>
</dbReference>
<comment type="cofactor">
    <cofactor evidence="1">
        <name>FAD</name>
        <dbReference type="ChEBI" id="CHEBI:57692"/>
    </cofactor>
</comment>
<feature type="domain" description="FAD dependent oxidoreductase" evidence="6">
    <location>
        <begin position="6"/>
        <end position="394"/>
    </location>
</feature>
<keyword evidence="3" id="KW-0274">FAD</keyword>
<gene>
    <name evidence="7" type="primary">lhgO</name>
    <name evidence="7" type="ORF">FGL98_02360</name>
</gene>
<evidence type="ECO:0000256" key="5">
    <source>
        <dbReference type="ARBA" id="ARBA00037941"/>
    </source>
</evidence>
<keyword evidence="2" id="KW-0285">Flavoprotein</keyword>
<dbReference type="GO" id="GO:0005737">
    <property type="term" value="C:cytoplasm"/>
    <property type="evidence" value="ECO:0007669"/>
    <property type="project" value="TreeGrafter"/>
</dbReference>
<dbReference type="NCBIfam" id="NF008726">
    <property type="entry name" value="PRK11728.1"/>
    <property type="match status" value="1"/>
</dbReference>
<dbReference type="AlphaFoldDB" id="A0A563E876"/>